<dbReference type="AlphaFoldDB" id="A0A078KWC1"/>
<protein>
    <submittedName>
        <fullName evidence="1">Uncharacterized protein</fullName>
    </submittedName>
</protein>
<evidence type="ECO:0000313" key="2">
    <source>
        <dbReference type="Proteomes" id="UP000044071"/>
    </source>
</evidence>
<dbReference type="RefSeq" id="WP_043873862.1">
    <property type="nucleotide sequence ID" value="NZ_CCVW01000002.1"/>
</dbReference>
<accession>A0A078KWC1</accession>
<dbReference type="STRING" id="1034943.BN59_01579"/>
<dbReference type="EMBL" id="CCSB01000002">
    <property type="protein sequence ID" value="CDZ77296.1"/>
    <property type="molecule type" value="Genomic_DNA"/>
</dbReference>
<organism evidence="1 2">
    <name type="scientific">Legionella massiliensis</name>
    <dbReference type="NCBI Taxonomy" id="1034943"/>
    <lineage>
        <taxon>Bacteria</taxon>
        <taxon>Pseudomonadati</taxon>
        <taxon>Pseudomonadota</taxon>
        <taxon>Gammaproteobacteria</taxon>
        <taxon>Legionellales</taxon>
        <taxon>Legionellaceae</taxon>
        <taxon>Legionella</taxon>
    </lineage>
</organism>
<reference evidence="1 2" key="1">
    <citation type="submission" date="2014-06" db="EMBL/GenBank/DDBJ databases">
        <authorList>
            <person name="Urmite Genomes Urmite Genomes"/>
        </authorList>
    </citation>
    <scope>NUCLEOTIDE SEQUENCE [LARGE SCALE GENOMIC DNA]</scope>
</reference>
<dbReference type="Proteomes" id="UP000044071">
    <property type="component" value="Unassembled WGS sequence"/>
</dbReference>
<keyword evidence="2" id="KW-1185">Reference proteome</keyword>
<name>A0A078KWC1_9GAMM</name>
<evidence type="ECO:0000313" key="1">
    <source>
        <dbReference type="EMBL" id="CDZ77296.1"/>
    </source>
</evidence>
<sequence length="168" mass="18800">MPNHLVVDLIIELGGRAYSDATAELHAKLNKNHDNSKRYTEKPHSSFACYLPARNSFFAANNSVEKEVEDEKAKVKTSPIVQSTIHSKSIEAIDRGVINTYTKAIISAASDKVYEVYISNLMRKDNKEQLINSILKAFEDIRAKNGVKNEDLYQKWIAGLIAMKDSAA</sequence>
<gene>
    <name evidence="1" type="ORF">BN59_01579</name>
</gene>
<proteinExistence type="predicted"/>